<evidence type="ECO:0008006" key="3">
    <source>
        <dbReference type="Google" id="ProtNLM"/>
    </source>
</evidence>
<protein>
    <recommendedName>
        <fullName evidence="3">Type II secretion system protein GspG C-terminal domain-containing protein</fullName>
    </recommendedName>
</protein>
<organism evidence="2">
    <name type="scientific">marine sediment metagenome</name>
    <dbReference type="NCBI Taxonomy" id="412755"/>
    <lineage>
        <taxon>unclassified sequences</taxon>
        <taxon>metagenomes</taxon>
        <taxon>ecological metagenomes</taxon>
    </lineage>
</organism>
<gene>
    <name evidence="2" type="ORF">S06H3_03031</name>
</gene>
<keyword evidence="1" id="KW-1133">Transmembrane helix</keyword>
<comment type="caution">
    <text evidence="2">The sequence shown here is derived from an EMBL/GenBank/DDBJ whole genome shotgun (WGS) entry which is preliminary data.</text>
</comment>
<sequence>MKTAINQWLIKAKVWLQDEKGLGLVESLAAVAILGIAAVAFVAALSTESIVVRQGDQEVMAQSLVQAQLEYVKGYPYDFGATTYPHVYTYDAIYNPNPVTLPEGYIISVGVDSVPDTDTDIQKITVIISRDGEDILTVEDHKVNR</sequence>
<dbReference type="EMBL" id="BARV01000946">
    <property type="protein sequence ID" value="GAH90626.1"/>
    <property type="molecule type" value="Genomic_DNA"/>
</dbReference>
<reference evidence="2" key="1">
    <citation type="journal article" date="2014" name="Front. Microbiol.">
        <title>High frequency of phylogenetically diverse reductive dehalogenase-homologous genes in deep subseafloor sedimentary metagenomes.</title>
        <authorList>
            <person name="Kawai M."/>
            <person name="Futagami T."/>
            <person name="Toyoda A."/>
            <person name="Takaki Y."/>
            <person name="Nishi S."/>
            <person name="Hori S."/>
            <person name="Arai W."/>
            <person name="Tsubouchi T."/>
            <person name="Morono Y."/>
            <person name="Uchiyama I."/>
            <person name="Ito T."/>
            <person name="Fujiyama A."/>
            <person name="Inagaki F."/>
            <person name="Takami H."/>
        </authorList>
    </citation>
    <scope>NUCLEOTIDE SEQUENCE</scope>
    <source>
        <strain evidence="2">Expedition CK06-06</strain>
    </source>
</reference>
<evidence type="ECO:0000256" key="1">
    <source>
        <dbReference type="SAM" id="Phobius"/>
    </source>
</evidence>
<keyword evidence="1" id="KW-0812">Transmembrane</keyword>
<keyword evidence="1" id="KW-0472">Membrane</keyword>
<name>X1J7D3_9ZZZZ</name>
<evidence type="ECO:0000313" key="2">
    <source>
        <dbReference type="EMBL" id="GAH90626.1"/>
    </source>
</evidence>
<accession>X1J7D3</accession>
<feature type="transmembrane region" description="Helical" evidence="1">
    <location>
        <begin position="21"/>
        <end position="45"/>
    </location>
</feature>
<proteinExistence type="predicted"/>
<dbReference type="AlphaFoldDB" id="X1J7D3"/>